<feature type="compositionally biased region" description="Basic and acidic residues" evidence="2">
    <location>
        <begin position="27"/>
        <end position="60"/>
    </location>
</feature>
<dbReference type="PANTHER" id="PTHR15742:SF5">
    <property type="entry name" value="GIRDIN"/>
    <property type="match status" value="1"/>
</dbReference>
<feature type="region of interest" description="Disordered" evidence="2">
    <location>
        <begin position="1578"/>
        <end position="1621"/>
    </location>
</feature>
<feature type="coiled-coil region" evidence="1">
    <location>
        <begin position="925"/>
        <end position="1036"/>
    </location>
</feature>
<feature type="region of interest" description="Disordered" evidence="2">
    <location>
        <begin position="1538"/>
        <end position="1565"/>
    </location>
</feature>
<feature type="coiled-coil region" evidence="1">
    <location>
        <begin position="228"/>
        <end position="400"/>
    </location>
</feature>
<name>A0AAF3EYS4_9BILA</name>
<feature type="compositionally biased region" description="Basic and acidic residues" evidence="2">
    <location>
        <begin position="1744"/>
        <end position="1756"/>
    </location>
</feature>
<feature type="compositionally biased region" description="Low complexity" evidence="2">
    <location>
        <begin position="675"/>
        <end position="685"/>
    </location>
</feature>
<protein>
    <submittedName>
        <fullName evidence="4">Uncharacterized protein</fullName>
    </submittedName>
</protein>
<feature type="region of interest" description="Disordered" evidence="2">
    <location>
        <begin position="857"/>
        <end position="877"/>
    </location>
</feature>
<feature type="coiled-coil region" evidence="1">
    <location>
        <begin position="1313"/>
        <end position="1393"/>
    </location>
</feature>
<keyword evidence="3" id="KW-1185">Reference proteome</keyword>
<feature type="compositionally biased region" description="Basic and acidic residues" evidence="2">
    <location>
        <begin position="1085"/>
        <end position="1109"/>
    </location>
</feature>
<proteinExistence type="predicted"/>
<evidence type="ECO:0000256" key="1">
    <source>
        <dbReference type="SAM" id="Coils"/>
    </source>
</evidence>
<evidence type="ECO:0000256" key="2">
    <source>
        <dbReference type="SAM" id="MobiDB-lite"/>
    </source>
</evidence>
<feature type="compositionally biased region" description="Polar residues" evidence="2">
    <location>
        <begin position="160"/>
        <end position="172"/>
    </location>
</feature>
<feature type="region of interest" description="Disordered" evidence="2">
    <location>
        <begin position="127"/>
        <end position="172"/>
    </location>
</feature>
<feature type="region of interest" description="Disordered" evidence="2">
    <location>
        <begin position="1653"/>
        <end position="1813"/>
    </location>
</feature>
<feature type="compositionally biased region" description="Basic and acidic residues" evidence="2">
    <location>
        <begin position="1791"/>
        <end position="1804"/>
    </location>
</feature>
<dbReference type="Proteomes" id="UP000887575">
    <property type="component" value="Unassembled WGS sequence"/>
</dbReference>
<evidence type="ECO:0000313" key="4">
    <source>
        <dbReference type="WBParaSite" id="MBELARI_LOCUS19352.1"/>
    </source>
</evidence>
<dbReference type="InterPro" id="IPR049885">
    <property type="entry name" value="MTCL1-3"/>
</dbReference>
<feature type="region of interest" description="Disordered" evidence="2">
    <location>
        <begin position="1209"/>
        <end position="1255"/>
    </location>
</feature>
<accession>A0AAF3EYS4</accession>
<feature type="region of interest" description="Disordered" evidence="2">
    <location>
        <begin position="1"/>
        <end position="75"/>
    </location>
</feature>
<feature type="compositionally biased region" description="Polar residues" evidence="2">
    <location>
        <begin position="1694"/>
        <end position="1710"/>
    </location>
</feature>
<feature type="region of interest" description="Disordered" evidence="2">
    <location>
        <begin position="666"/>
        <end position="693"/>
    </location>
</feature>
<evidence type="ECO:0000313" key="3">
    <source>
        <dbReference type="Proteomes" id="UP000887575"/>
    </source>
</evidence>
<organism evidence="3 4">
    <name type="scientific">Mesorhabditis belari</name>
    <dbReference type="NCBI Taxonomy" id="2138241"/>
    <lineage>
        <taxon>Eukaryota</taxon>
        <taxon>Metazoa</taxon>
        <taxon>Ecdysozoa</taxon>
        <taxon>Nematoda</taxon>
        <taxon>Chromadorea</taxon>
        <taxon>Rhabditida</taxon>
        <taxon>Rhabditina</taxon>
        <taxon>Rhabditomorpha</taxon>
        <taxon>Rhabditoidea</taxon>
        <taxon>Rhabditidae</taxon>
        <taxon>Mesorhabditinae</taxon>
        <taxon>Mesorhabditis</taxon>
    </lineage>
</organism>
<dbReference type="WBParaSite" id="MBELARI_LOCUS19352.1">
    <property type="protein sequence ID" value="MBELARI_LOCUS19352.1"/>
    <property type="gene ID" value="MBELARI_LOCUS19352"/>
</dbReference>
<sequence>MFYYYDDSMWDGVPTGCPPSTSWRRSGARESEEKKNREETAFPRTEDQTSKSIAESKEESLGPSTPIPSRAHQPSNHCCLCDSPPHSTLSSPLFGSIQTASMSEVCSGFEPQNYLRDRCKKCFRLKSKHEEPPPPSLIKKERRKSWRDKNLTGDNGAPEQETSTVTDDPSEILSVSSYMSATSKGMSSAKSLDSVSNGDTRSMVTAVSGSADDENRCPTPTEENNSISLTMKEEIARLKEENKKLKEERERWTLRQAAKGGGGENEQTLVQMLEERLNEAEACIQDYRDENTVLKCELRELQESGPNVDSKLSEKIKTTEGLCEELMEENEQLKAEVRDLQNEVEEMQDQYREEEIEEFRELQRELEQNAKNCRVLQFKLRKSERQKEVAESEKTNLASKLQTYASDGISPGSGLSENTKIRELESDLRIAKEVSVRLHTELEQSEDKRYKLEDEVFYMKEKVRELQTQNKWRENRNRADNAVKRLSAELAAAAPMLPPGSTGDTNKELRDALEREIDIREQLKFSEEDLKRTQLRLQDIENENEGLLKKLQKLSSKRPPMVRSASEGNAQIQLELAEHEVQSLNSKVERLERTNDMLTKKIVELELGSAKRGQGLEVHSGNSELAQFQATLTPEMERDMSNLLATIGDLERKNLELNMQLRKEEGASRLMSNVTTNNATTPTPAELREEKEKRRKLETEVTELKQALLKSDDQRLIAMATKVEVLNNQLTLTNERCNVIHQKCVRGGEKYSEELKRRVDFLERQLSESSAKNTIESLQHNNKTPTVDEIEQCCEVLASVEAQTSRICKQIEKLENAQKDERRRSLSKDSSATIIAELANLMGELKSVHKLLDDSKLSNPNYLRRSPAREATSTPKPECSRCKENEKCVEEQQEEICFYKKKNKDLTEQVLQTEDRWTIEIEKQRQIFENEIKSLNIRLSDAKRMVEEQEQLLEVKSSTLIEKTKSMEEVQEKIKKLQRDLDEKKKVLQETESDKKTVKEYEIKHNKLESIFDQEREKMNSERQRAKNEIIALKKIGEDAEFELKKVSEDLRKKELAWKTDRSGLEREIALLKKQIQAVRNGEGSIHEEPKSTGSSGKEESEMAKLARHESDKVHLIDLRKEIALLEKRVADQAAQNEDLKIGTVDLKNELEKTKSGWSRDKEAFQHKCRQTEKIRTVEMDALQQKFSSRMRIMEDTNKSLHTQLVLARRERDAHKDSMSNFERKMLEEKKNSEKAEKESVDTKSKSKEMQKRLGDVEAEMERVNTDLRLTKEARKADQILWNIERSKGKNEKISQQEQKNAERVHIQYQEYEQFYSKEVERLNDRIRELTKDSNLKQVEMSRIIKDLKETIRVLEIEQRNLSQIKDNQLTQKEMLEAEAERLQQAVHLSELQKLTRKYRLSSIIDQLQYVTDPLRRAGRIELDHPDSVKYIISQLMAIRDEDNQNNYNGDDRCPSTQPSISGYRMGGEPSISEAGPEYDNISQSSFSIRSTTSIPVRGTVKWTANAGTTSISSLSNGVNAFPKRSFSVENTTMSSAFDRLVDGRGKSPQKKSSNYPDPPPNFILNKNTAVEYDKDGRIHYVPKQFPRSTSFDRSRDEEEPSPNPQRKTSAEETGDTVKEGTNILYQVRREELARGGQPSVKLMAKAFDSIDMKQGSPSESKKGFFGIRKSRSVETTQDSNGKRTPVKQPTPLKHNQSMSQIDDATNNPYGTLPRGGRNPFKNMGSKLVERVRRSLSRSSRGADGSRRESDDRGEIGRSNGGDGEVVPVQVLKPPKKEIGKPTSPKKTKKKAAESKEAKAKKVSLDQVMNGTQ</sequence>
<feature type="region of interest" description="Disordered" evidence="2">
    <location>
        <begin position="1080"/>
        <end position="1109"/>
    </location>
</feature>
<feature type="coiled-coil region" evidence="1">
    <location>
        <begin position="523"/>
        <end position="608"/>
    </location>
</feature>
<reference evidence="4" key="1">
    <citation type="submission" date="2024-02" db="UniProtKB">
        <authorList>
            <consortium name="WormBaseParasite"/>
        </authorList>
    </citation>
    <scope>IDENTIFICATION</scope>
</reference>
<keyword evidence="1" id="KW-0175">Coiled coil</keyword>
<dbReference type="PANTHER" id="PTHR15742">
    <property type="entry name" value="GIRDIN"/>
    <property type="match status" value="1"/>
</dbReference>